<evidence type="ECO:0000256" key="7">
    <source>
        <dbReference type="SAM" id="MobiDB-lite"/>
    </source>
</evidence>
<dbReference type="RefSeq" id="XP_018131627.1">
    <property type="nucleotide sequence ID" value="XM_018273430.2"/>
</dbReference>
<keyword evidence="5" id="KW-0862">Zinc</keyword>
<reference evidence="11" key="2">
    <citation type="journal article" date="2018" name="Nat. Commun.">
        <title>Extreme sensitivity to ultraviolet light in the fungal pathogen causing white-nose syndrome of bats.</title>
        <authorList>
            <person name="Palmer J.M."/>
            <person name="Drees K.P."/>
            <person name="Foster J.T."/>
            <person name="Lindner D.L."/>
        </authorList>
    </citation>
    <scope>NUCLEOTIDE SEQUENCE [LARGE SCALE GENOMIC DNA]</scope>
    <source>
        <strain evidence="11">UAMH 10579</strain>
    </source>
</reference>
<feature type="region of interest" description="Disordered" evidence="7">
    <location>
        <begin position="18"/>
        <end position="61"/>
    </location>
</feature>
<proteinExistence type="predicted"/>
<evidence type="ECO:0000256" key="2">
    <source>
        <dbReference type="ARBA" id="ARBA00022723"/>
    </source>
</evidence>
<dbReference type="CDD" id="cd12148">
    <property type="entry name" value="fungal_TF_MHR"/>
    <property type="match status" value="1"/>
</dbReference>
<evidence type="ECO:0000256" key="8">
    <source>
        <dbReference type="SAM" id="Phobius"/>
    </source>
</evidence>
<keyword evidence="8" id="KW-0472">Membrane</keyword>
<keyword evidence="2" id="KW-0479">Metal-binding</keyword>
<name>A0A1B8GQ00_9PEZI</name>
<protein>
    <recommendedName>
        <fullName evidence="9">Xylanolytic transcriptional activator regulatory domain-containing protein</fullName>
    </recommendedName>
</protein>
<dbReference type="GO" id="GO:0005634">
    <property type="term" value="C:nucleus"/>
    <property type="evidence" value="ECO:0007669"/>
    <property type="project" value="UniProtKB-SubCell"/>
</dbReference>
<dbReference type="EMBL" id="KV460219">
    <property type="protein sequence ID" value="OBT97894.1"/>
    <property type="molecule type" value="Genomic_DNA"/>
</dbReference>
<dbReference type="OrthoDB" id="1405595at2759"/>
<dbReference type="GO" id="GO:0000981">
    <property type="term" value="F:DNA-binding transcription factor activity, RNA polymerase II-specific"/>
    <property type="evidence" value="ECO:0007669"/>
    <property type="project" value="InterPro"/>
</dbReference>
<dbReference type="InterPro" id="IPR007219">
    <property type="entry name" value="XnlR_reg_dom"/>
</dbReference>
<evidence type="ECO:0000259" key="9">
    <source>
        <dbReference type="Pfam" id="PF04082"/>
    </source>
</evidence>
<feature type="compositionally biased region" description="Basic residues" evidence="7">
    <location>
        <begin position="18"/>
        <end position="28"/>
    </location>
</feature>
<feature type="transmembrane region" description="Helical" evidence="8">
    <location>
        <begin position="613"/>
        <end position="632"/>
    </location>
</feature>
<evidence type="ECO:0000313" key="10">
    <source>
        <dbReference type="EMBL" id="OBT97894.1"/>
    </source>
</evidence>
<evidence type="ECO:0000313" key="11">
    <source>
        <dbReference type="Proteomes" id="UP000091956"/>
    </source>
</evidence>
<dbReference type="Proteomes" id="UP000091956">
    <property type="component" value="Unassembled WGS sequence"/>
</dbReference>
<evidence type="ECO:0000256" key="6">
    <source>
        <dbReference type="ARBA" id="ARBA00023242"/>
    </source>
</evidence>
<reference evidence="10 11" key="1">
    <citation type="submission" date="2016-03" db="EMBL/GenBank/DDBJ databases">
        <title>Comparative genomics of Pseudogymnoascus destructans, the fungus causing white-nose syndrome of bats.</title>
        <authorList>
            <person name="Palmer J.M."/>
            <person name="Drees K.P."/>
            <person name="Foster J.T."/>
            <person name="Lindner D.L."/>
        </authorList>
    </citation>
    <scope>NUCLEOTIDE SEQUENCE [LARGE SCALE GENOMIC DNA]</scope>
    <source>
        <strain evidence="10 11">UAMH 10579</strain>
    </source>
</reference>
<comment type="subcellular location">
    <subcellularLocation>
        <location evidence="1">Nucleus</location>
    </subcellularLocation>
</comment>
<evidence type="ECO:0000256" key="3">
    <source>
        <dbReference type="ARBA" id="ARBA00022737"/>
    </source>
</evidence>
<dbReference type="PANTHER" id="PTHR40626">
    <property type="entry name" value="MIP31509P"/>
    <property type="match status" value="1"/>
</dbReference>
<dbReference type="STRING" id="342668.A0A1B8GQ00"/>
<dbReference type="InterPro" id="IPR051059">
    <property type="entry name" value="VerF-like"/>
</dbReference>
<sequence length="739" mass="81605">MSFLTHASSDLLHAHLKRHEKSGKKGAHYARGPSRRAAIPESTPSNGVKQSSSTSPPQQQIPMRQSIVPVPLHVPASVPAPLQTYEGWAPPIQGLGYGVGMSGQELLPQFSGELMNVVGSQQQMIQAGWQVPYPFQDGGIFGMGGEPYLELTPGGEYVDPFAEGYGNMGDHDMGIGIEMAQDVNVGEVSEECSMSQAVYEKLTTELPDLAKLYLGDRVSLLQLYNHGLDYSNLCMPFFHRPTLKLETLPPLLILTICSLGACTNNDDAIRETGKAIHTHVWRQTFLAAMDARQVDICTLQTMVLLEHIGFYALSRSAHEKADVFHAMVVTLARRSSLLAQNFDSTNGSRLPLEKRWEEWAERETIIRVAYTIFIHDVDYTIHFMHPALLTLGMLKLPLPSPPSLWLAKSAADWSRQTEKTRPPPRTSSLRTLRSALELLIPVHCTHSRPRRRNAFELFCSSAFTLQILVHGLASAVFEHKFRGIEAGCSPGLQLLQIRDFEDGLASWMVCFERLAPETGCTELARSALVTYHFTSILLRESLSDILMAAGTSYSWGRVVTPQRAQEAFLPLVGTQPVGQDAYRHALKIMSLCLDNEHGTANADGARRMLHPLYLTYNTFIAVLVLWAYALGLSRTHSAKTGQPQPAQMLWVVESGKLKRVDPAKQAAGSGVVEATALGGILERGFAKPEIGAYEIEATRGDVRGMMRMVRGRLEGSAWELSHEATRVLDALLDKNGFMD</sequence>
<accession>A0A1B8GQ00</accession>
<dbReference type="Pfam" id="PF04082">
    <property type="entry name" value="Fungal_trans"/>
    <property type="match status" value="1"/>
</dbReference>
<gene>
    <name evidence="10" type="ORF">VE01_03951</name>
</gene>
<dbReference type="GO" id="GO:0000978">
    <property type="term" value="F:RNA polymerase II cis-regulatory region sequence-specific DNA binding"/>
    <property type="evidence" value="ECO:0007669"/>
    <property type="project" value="InterPro"/>
</dbReference>
<dbReference type="GO" id="GO:0006351">
    <property type="term" value="P:DNA-templated transcription"/>
    <property type="evidence" value="ECO:0007669"/>
    <property type="project" value="InterPro"/>
</dbReference>
<dbReference type="GO" id="GO:0008270">
    <property type="term" value="F:zinc ion binding"/>
    <property type="evidence" value="ECO:0007669"/>
    <property type="project" value="UniProtKB-KW"/>
</dbReference>
<keyword evidence="6" id="KW-0539">Nucleus</keyword>
<evidence type="ECO:0000256" key="5">
    <source>
        <dbReference type="ARBA" id="ARBA00022833"/>
    </source>
</evidence>
<keyword evidence="11" id="KW-1185">Reference proteome</keyword>
<dbReference type="GeneID" id="28837337"/>
<evidence type="ECO:0000256" key="1">
    <source>
        <dbReference type="ARBA" id="ARBA00004123"/>
    </source>
</evidence>
<organism evidence="10 11">
    <name type="scientific">Pseudogymnoascus verrucosus</name>
    <dbReference type="NCBI Taxonomy" id="342668"/>
    <lineage>
        <taxon>Eukaryota</taxon>
        <taxon>Fungi</taxon>
        <taxon>Dikarya</taxon>
        <taxon>Ascomycota</taxon>
        <taxon>Pezizomycotina</taxon>
        <taxon>Leotiomycetes</taxon>
        <taxon>Thelebolales</taxon>
        <taxon>Thelebolaceae</taxon>
        <taxon>Pseudogymnoascus</taxon>
    </lineage>
</organism>
<feature type="domain" description="Xylanolytic transcriptional activator regulatory" evidence="9">
    <location>
        <begin position="232"/>
        <end position="421"/>
    </location>
</feature>
<dbReference type="PANTHER" id="PTHR40626:SF11">
    <property type="entry name" value="ZINC FINGER PROTEIN YPR022C"/>
    <property type="match status" value="1"/>
</dbReference>
<evidence type="ECO:0000256" key="4">
    <source>
        <dbReference type="ARBA" id="ARBA00022771"/>
    </source>
</evidence>
<keyword evidence="3" id="KW-0677">Repeat</keyword>
<feature type="compositionally biased region" description="Low complexity" evidence="7">
    <location>
        <begin position="50"/>
        <end position="60"/>
    </location>
</feature>
<dbReference type="AlphaFoldDB" id="A0A1B8GQ00"/>
<dbReference type="GO" id="GO:0000785">
    <property type="term" value="C:chromatin"/>
    <property type="evidence" value="ECO:0007669"/>
    <property type="project" value="TreeGrafter"/>
</dbReference>
<keyword evidence="4" id="KW-0863">Zinc-finger</keyword>
<keyword evidence="8" id="KW-1133">Transmembrane helix</keyword>
<keyword evidence="8" id="KW-0812">Transmembrane</keyword>